<dbReference type="Proteomes" id="UP000025227">
    <property type="component" value="Unplaced"/>
</dbReference>
<evidence type="ECO:0000313" key="2">
    <source>
        <dbReference type="Proteomes" id="UP000025227"/>
    </source>
</evidence>
<dbReference type="WBParaSite" id="HCON_00027900-00001">
    <property type="protein sequence ID" value="HCON_00027900-00001"/>
    <property type="gene ID" value="HCON_00027900"/>
</dbReference>
<dbReference type="Pfam" id="PF00248">
    <property type="entry name" value="Aldo_ket_red"/>
    <property type="match status" value="1"/>
</dbReference>
<dbReference type="PRINTS" id="PR00069">
    <property type="entry name" value="ALDKETRDTASE"/>
</dbReference>
<dbReference type="Gene3D" id="3.20.20.100">
    <property type="entry name" value="NADP-dependent oxidoreductase domain"/>
    <property type="match status" value="1"/>
</dbReference>
<dbReference type="InterPro" id="IPR036812">
    <property type="entry name" value="NAD(P)_OxRdtase_dom_sf"/>
</dbReference>
<dbReference type="InterPro" id="IPR018170">
    <property type="entry name" value="Aldo/ket_reductase_CS"/>
</dbReference>
<organism evidence="2 3">
    <name type="scientific">Haemonchus contortus</name>
    <name type="common">Barber pole worm</name>
    <dbReference type="NCBI Taxonomy" id="6289"/>
    <lineage>
        <taxon>Eukaryota</taxon>
        <taxon>Metazoa</taxon>
        <taxon>Ecdysozoa</taxon>
        <taxon>Nematoda</taxon>
        <taxon>Chromadorea</taxon>
        <taxon>Rhabditida</taxon>
        <taxon>Rhabditina</taxon>
        <taxon>Rhabditomorpha</taxon>
        <taxon>Strongyloidea</taxon>
        <taxon>Trichostrongylidae</taxon>
        <taxon>Haemonchus</taxon>
    </lineage>
</organism>
<evidence type="ECO:0000259" key="1">
    <source>
        <dbReference type="Pfam" id="PF00248"/>
    </source>
</evidence>
<dbReference type="SUPFAM" id="SSF51430">
    <property type="entry name" value="NAD(P)-linked oxidoreductase"/>
    <property type="match status" value="1"/>
</dbReference>
<evidence type="ECO:0000313" key="3">
    <source>
        <dbReference type="WBParaSite" id="HCON_00027900-00001"/>
    </source>
</evidence>
<dbReference type="OrthoDB" id="416253at2759"/>
<dbReference type="InterPro" id="IPR020471">
    <property type="entry name" value="AKR"/>
</dbReference>
<reference evidence="3" key="1">
    <citation type="submission" date="2020-12" db="UniProtKB">
        <authorList>
            <consortium name="WormBaseParasite"/>
        </authorList>
    </citation>
    <scope>IDENTIFICATION</scope>
    <source>
        <strain evidence="3">MHco3</strain>
    </source>
</reference>
<dbReference type="PANTHER" id="PTHR11732">
    <property type="entry name" value="ALDO/KETO REDUCTASE"/>
    <property type="match status" value="1"/>
</dbReference>
<dbReference type="OMA" id="HRTSTIN"/>
<dbReference type="InterPro" id="IPR023210">
    <property type="entry name" value="NADP_OxRdtase_dom"/>
</dbReference>
<feature type="domain" description="NADP-dependent oxidoreductase" evidence="1">
    <location>
        <begin position="5"/>
        <end position="167"/>
    </location>
</feature>
<dbReference type="PROSITE" id="PS00063">
    <property type="entry name" value="ALDOKETO_REDUCTASE_3"/>
    <property type="match status" value="1"/>
</dbReference>
<dbReference type="GO" id="GO:0016491">
    <property type="term" value="F:oxidoreductase activity"/>
    <property type="evidence" value="ECO:0007669"/>
    <property type="project" value="InterPro"/>
</dbReference>
<sequence>MTAQDHSVTVEDIWHGLEDVYKKGVVRAIGVSNWNGEQIERTLKTATVPIHNCQVELHLYWPQHELHELCKKHNISVTSYASLGSPGRTNFKAGNAEWEPAPNAMEDPQVKRLAFKYTKTPAQILLRYLIDRNIAVIPKSITPSRIVENFKLFDFTLTNEEIKLLESSKHRQRLFLNDFMEGHPEDPFAAERQR</sequence>
<dbReference type="AlphaFoldDB" id="A0A7I5E6E7"/>
<protein>
    <submittedName>
        <fullName evidence="3">Aldo_ket_red domain-containing protein</fullName>
    </submittedName>
</protein>
<keyword evidence="2" id="KW-1185">Reference proteome</keyword>
<name>A0A7I5E6E7_HAECO</name>
<accession>A0A7I5E6E7</accession>
<proteinExistence type="predicted"/>